<gene>
    <name evidence="1" type="ORF">IAC54_05825</name>
</gene>
<organism evidence="1 2">
    <name type="scientific">Candidatus Caccoplasma merdipullorum</name>
    <dbReference type="NCBI Taxonomy" id="2840718"/>
    <lineage>
        <taxon>Bacteria</taxon>
        <taxon>Pseudomonadati</taxon>
        <taxon>Bacteroidota</taxon>
        <taxon>Bacteroidia</taxon>
        <taxon>Bacteroidales</taxon>
        <taxon>Bacteroidaceae</taxon>
        <taxon>Bacteroidaceae incertae sedis</taxon>
        <taxon>Candidatus Caccoplasma</taxon>
    </lineage>
</organism>
<dbReference type="Proteomes" id="UP000823636">
    <property type="component" value="Unassembled WGS sequence"/>
</dbReference>
<evidence type="ECO:0000313" key="1">
    <source>
        <dbReference type="EMBL" id="MBO8438402.1"/>
    </source>
</evidence>
<proteinExistence type="predicted"/>
<dbReference type="EMBL" id="JADIMW010000064">
    <property type="protein sequence ID" value="MBO8438402.1"/>
    <property type="molecule type" value="Genomic_DNA"/>
</dbReference>
<evidence type="ECO:0000313" key="2">
    <source>
        <dbReference type="Proteomes" id="UP000823636"/>
    </source>
</evidence>
<reference evidence="1" key="1">
    <citation type="submission" date="2020-10" db="EMBL/GenBank/DDBJ databases">
        <authorList>
            <person name="Gilroy R."/>
        </authorList>
    </citation>
    <scope>NUCLEOTIDE SEQUENCE</scope>
    <source>
        <strain evidence="1">G3-4614</strain>
    </source>
</reference>
<protein>
    <submittedName>
        <fullName evidence="1">Uncharacterized protein</fullName>
    </submittedName>
</protein>
<dbReference type="AlphaFoldDB" id="A0A9D9E468"/>
<reference evidence="1" key="2">
    <citation type="journal article" date="2021" name="PeerJ">
        <title>Extensive microbial diversity within the chicken gut microbiome revealed by metagenomics and culture.</title>
        <authorList>
            <person name="Gilroy R."/>
            <person name="Ravi A."/>
            <person name="Getino M."/>
            <person name="Pursley I."/>
            <person name="Horton D.L."/>
            <person name="Alikhan N.F."/>
            <person name="Baker D."/>
            <person name="Gharbi K."/>
            <person name="Hall N."/>
            <person name="Watson M."/>
            <person name="Adriaenssens E.M."/>
            <person name="Foster-Nyarko E."/>
            <person name="Jarju S."/>
            <person name="Secka A."/>
            <person name="Antonio M."/>
            <person name="Oren A."/>
            <person name="Chaudhuri R.R."/>
            <person name="La Ragione R."/>
            <person name="Hildebrand F."/>
            <person name="Pallen M.J."/>
        </authorList>
    </citation>
    <scope>NUCLEOTIDE SEQUENCE</scope>
    <source>
        <strain evidence="1">G3-4614</strain>
    </source>
</reference>
<name>A0A9D9E468_9BACT</name>
<accession>A0A9D9E468</accession>
<sequence>MEQAEKPIPATITNTAEQNLVIQEYNISISRKIQQKQNVVSSRKSNKNSKTVIKKTNIFRTALTVTTRLTEWVLSLTAVEDRLRLGIKNQASLFFLLSPFTTLLQSSEDRLRLGKAKFENFVFICLCSRLLLLCCKAAKIGFGSA</sequence>
<comment type="caution">
    <text evidence="1">The sequence shown here is derived from an EMBL/GenBank/DDBJ whole genome shotgun (WGS) entry which is preliminary data.</text>
</comment>